<name>A0A8S4PXJ3_OWEFU</name>
<feature type="non-terminal residue" evidence="2">
    <location>
        <position position="99"/>
    </location>
</feature>
<gene>
    <name evidence="2" type="ORF">OFUS_LOCUS23071</name>
</gene>
<feature type="domain" description="Fibronectin type-III" evidence="1">
    <location>
        <begin position="6"/>
        <end position="99"/>
    </location>
</feature>
<keyword evidence="3" id="KW-1185">Reference proteome</keyword>
<protein>
    <recommendedName>
        <fullName evidence="1">Fibronectin type-III domain-containing protein</fullName>
    </recommendedName>
</protein>
<proteinExistence type="predicted"/>
<dbReference type="Gene3D" id="2.60.40.10">
    <property type="entry name" value="Immunoglobulins"/>
    <property type="match status" value="1"/>
</dbReference>
<dbReference type="InterPro" id="IPR036116">
    <property type="entry name" value="FN3_sf"/>
</dbReference>
<dbReference type="CDD" id="cd00063">
    <property type="entry name" value="FN3"/>
    <property type="match status" value="1"/>
</dbReference>
<dbReference type="SUPFAM" id="SSF49265">
    <property type="entry name" value="Fibronectin type III"/>
    <property type="match status" value="1"/>
</dbReference>
<dbReference type="Proteomes" id="UP000749559">
    <property type="component" value="Unassembled WGS sequence"/>
</dbReference>
<dbReference type="PROSITE" id="PS50853">
    <property type="entry name" value="FN3"/>
    <property type="match status" value="1"/>
</dbReference>
<accession>A0A8S4PXJ3</accession>
<organism evidence="2 3">
    <name type="scientific">Owenia fusiformis</name>
    <name type="common">Polychaete worm</name>
    <dbReference type="NCBI Taxonomy" id="6347"/>
    <lineage>
        <taxon>Eukaryota</taxon>
        <taxon>Metazoa</taxon>
        <taxon>Spiralia</taxon>
        <taxon>Lophotrochozoa</taxon>
        <taxon>Annelida</taxon>
        <taxon>Polychaeta</taxon>
        <taxon>Sedentaria</taxon>
        <taxon>Canalipalpata</taxon>
        <taxon>Sabellida</taxon>
        <taxon>Oweniida</taxon>
        <taxon>Oweniidae</taxon>
        <taxon>Owenia</taxon>
    </lineage>
</organism>
<evidence type="ECO:0000313" key="2">
    <source>
        <dbReference type="EMBL" id="CAH1799006.1"/>
    </source>
</evidence>
<dbReference type="EMBL" id="CAIIXF020000011">
    <property type="protein sequence ID" value="CAH1799006.1"/>
    <property type="molecule type" value="Genomic_DNA"/>
</dbReference>
<dbReference type="AlphaFoldDB" id="A0A8S4PXJ3"/>
<dbReference type="InterPro" id="IPR003961">
    <property type="entry name" value="FN3_dom"/>
</dbReference>
<evidence type="ECO:0000313" key="3">
    <source>
        <dbReference type="Proteomes" id="UP000749559"/>
    </source>
</evidence>
<dbReference type="InterPro" id="IPR013783">
    <property type="entry name" value="Ig-like_fold"/>
</dbReference>
<reference evidence="2" key="1">
    <citation type="submission" date="2022-03" db="EMBL/GenBank/DDBJ databases">
        <authorList>
            <person name="Martin C."/>
        </authorList>
    </citation>
    <scope>NUCLEOTIDE SEQUENCE</scope>
</reference>
<feature type="non-terminal residue" evidence="2">
    <location>
        <position position="1"/>
    </location>
</feature>
<sequence>FVEPGRPGDLALKRTSQNWSPYHMYITWANSTSENGVGRYNVSLINGTGAVGEVETSATHNGVNVTDLRPGIAYCLSVTAELSTLISAPSESCFSTEEI</sequence>
<evidence type="ECO:0000259" key="1">
    <source>
        <dbReference type="PROSITE" id="PS50853"/>
    </source>
</evidence>
<comment type="caution">
    <text evidence="2">The sequence shown here is derived from an EMBL/GenBank/DDBJ whole genome shotgun (WGS) entry which is preliminary data.</text>
</comment>